<dbReference type="PROSITE" id="PS00178">
    <property type="entry name" value="AA_TRNA_LIGASE_I"/>
    <property type="match status" value="1"/>
</dbReference>
<dbReference type="GO" id="GO:0005524">
    <property type="term" value="F:ATP binding"/>
    <property type="evidence" value="ECO:0007669"/>
    <property type="project" value="UniProtKB-KW"/>
</dbReference>
<evidence type="ECO:0000256" key="10">
    <source>
        <dbReference type="ARBA" id="ARBA00048359"/>
    </source>
</evidence>
<dbReference type="GO" id="GO:0000049">
    <property type="term" value="F:tRNA binding"/>
    <property type="evidence" value="ECO:0007669"/>
    <property type="project" value="InterPro"/>
</dbReference>
<evidence type="ECO:0000259" key="14">
    <source>
        <dbReference type="Pfam" id="PF08264"/>
    </source>
</evidence>
<dbReference type="GO" id="GO:0006428">
    <property type="term" value="P:isoleucyl-tRNA aminoacylation"/>
    <property type="evidence" value="ECO:0007669"/>
    <property type="project" value="InterPro"/>
</dbReference>
<comment type="similarity">
    <text evidence="2 12">Belongs to the class-I aminoacyl-tRNA synthetase family.</text>
</comment>
<dbReference type="GO" id="GO:0004822">
    <property type="term" value="F:isoleucine-tRNA ligase activity"/>
    <property type="evidence" value="ECO:0007669"/>
    <property type="project" value="UniProtKB-EC"/>
</dbReference>
<dbReference type="SUPFAM" id="SSF52374">
    <property type="entry name" value="Nucleotidylyl transferase"/>
    <property type="match status" value="1"/>
</dbReference>
<dbReference type="InterPro" id="IPR013155">
    <property type="entry name" value="M/V/L/I-tRNA-synth_anticd-bd"/>
</dbReference>
<dbReference type="STRING" id="230819.A0A5C3KIV6"/>
<evidence type="ECO:0000256" key="3">
    <source>
        <dbReference type="ARBA" id="ARBA00013165"/>
    </source>
</evidence>
<dbReference type="Gene3D" id="3.90.740.10">
    <property type="entry name" value="Valyl/Leucyl/Isoleucyl-tRNA synthetase, editing domain"/>
    <property type="match status" value="1"/>
</dbReference>
<reference evidence="15 16" key="1">
    <citation type="journal article" date="2019" name="Nat. Ecol. Evol.">
        <title>Megaphylogeny resolves global patterns of mushroom evolution.</title>
        <authorList>
            <person name="Varga T."/>
            <person name="Krizsan K."/>
            <person name="Foldi C."/>
            <person name="Dima B."/>
            <person name="Sanchez-Garcia M."/>
            <person name="Sanchez-Ramirez S."/>
            <person name="Szollosi G.J."/>
            <person name="Szarkandi J.G."/>
            <person name="Papp V."/>
            <person name="Albert L."/>
            <person name="Andreopoulos W."/>
            <person name="Angelini C."/>
            <person name="Antonin V."/>
            <person name="Barry K.W."/>
            <person name="Bougher N.L."/>
            <person name="Buchanan P."/>
            <person name="Buyck B."/>
            <person name="Bense V."/>
            <person name="Catcheside P."/>
            <person name="Chovatia M."/>
            <person name="Cooper J."/>
            <person name="Damon W."/>
            <person name="Desjardin D."/>
            <person name="Finy P."/>
            <person name="Geml J."/>
            <person name="Haridas S."/>
            <person name="Hughes K."/>
            <person name="Justo A."/>
            <person name="Karasinski D."/>
            <person name="Kautmanova I."/>
            <person name="Kiss B."/>
            <person name="Kocsube S."/>
            <person name="Kotiranta H."/>
            <person name="LaButti K.M."/>
            <person name="Lechner B.E."/>
            <person name="Liimatainen K."/>
            <person name="Lipzen A."/>
            <person name="Lukacs Z."/>
            <person name="Mihaltcheva S."/>
            <person name="Morgado L.N."/>
            <person name="Niskanen T."/>
            <person name="Noordeloos M.E."/>
            <person name="Ohm R.A."/>
            <person name="Ortiz-Santana B."/>
            <person name="Ovrebo C."/>
            <person name="Racz N."/>
            <person name="Riley R."/>
            <person name="Savchenko A."/>
            <person name="Shiryaev A."/>
            <person name="Soop K."/>
            <person name="Spirin V."/>
            <person name="Szebenyi C."/>
            <person name="Tomsovsky M."/>
            <person name="Tulloss R.E."/>
            <person name="Uehling J."/>
            <person name="Grigoriev I.V."/>
            <person name="Vagvolgyi C."/>
            <person name="Papp T."/>
            <person name="Martin F.M."/>
            <person name="Miettinen O."/>
            <person name="Hibbett D.S."/>
            <person name="Nagy L.G."/>
        </authorList>
    </citation>
    <scope>NUCLEOTIDE SEQUENCE [LARGE SCALE GENOMIC DNA]</scope>
    <source>
        <strain evidence="15 16">CBS 121175</strain>
    </source>
</reference>
<name>A0A5C3KIV6_COPMA</name>
<evidence type="ECO:0000256" key="7">
    <source>
        <dbReference type="ARBA" id="ARBA00022917"/>
    </source>
</evidence>
<dbReference type="EC" id="6.1.1.5" evidence="3"/>
<evidence type="ECO:0000256" key="5">
    <source>
        <dbReference type="ARBA" id="ARBA00022741"/>
    </source>
</evidence>
<dbReference type="PANTHER" id="PTHR42765">
    <property type="entry name" value="SOLEUCYL-TRNA SYNTHETASE"/>
    <property type="match status" value="1"/>
</dbReference>
<dbReference type="SUPFAM" id="SSF50677">
    <property type="entry name" value="ValRS/IleRS/LeuRS editing domain"/>
    <property type="match status" value="1"/>
</dbReference>
<evidence type="ECO:0000313" key="15">
    <source>
        <dbReference type="EMBL" id="TFK19817.1"/>
    </source>
</evidence>
<dbReference type="Pfam" id="PF08264">
    <property type="entry name" value="Anticodon_1"/>
    <property type="match status" value="1"/>
</dbReference>
<dbReference type="PANTHER" id="PTHR42765:SF1">
    <property type="entry name" value="ISOLEUCINE--TRNA LIGASE, MITOCHONDRIAL"/>
    <property type="match status" value="1"/>
</dbReference>
<dbReference type="InterPro" id="IPR050081">
    <property type="entry name" value="Ile-tRNA_ligase"/>
</dbReference>
<gene>
    <name evidence="15" type="ORF">FA15DRAFT_674121</name>
</gene>
<evidence type="ECO:0000256" key="2">
    <source>
        <dbReference type="ARBA" id="ARBA00005594"/>
    </source>
</evidence>
<dbReference type="HAMAP" id="MF_02002">
    <property type="entry name" value="Ile_tRNA_synth_type1"/>
    <property type="match status" value="1"/>
</dbReference>
<dbReference type="GO" id="GO:0005739">
    <property type="term" value="C:mitochondrion"/>
    <property type="evidence" value="ECO:0007669"/>
    <property type="project" value="UniProtKB-SubCell"/>
</dbReference>
<protein>
    <recommendedName>
        <fullName evidence="11">Isoleucine--tRNA ligase, mitochondrial</fullName>
        <ecNumber evidence="3">6.1.1.5</ecNumber>
    </recommendedName>
    <alternativeName>
        <fullName evidence="9">Isoleucyl-tRNA synthetase</fullName>
    </alternativeName>
</protein>
<keyword evidence="7 12" id="KW-0648">Protein biosynthesis</keyword>
<dbReference type="InterPro" id="IPR023585">
    <property type="entry name" value="Ile-tRNA-ligase_type1"/>
</dbReference>
<evidence type="ECO:0000259" key="13">
    <source>
        <dbReference type="Pfam" id="PF00133"/>
    </source>
</evidence>
<proteinExistence type="inferred from homology"/>
<dbReference type="InterPro" id="IPR002301">
    <property type="entry name" value="Ile-tRNA-ligase"/>
</dbReference>
<dbReference type="NCBIfam" id="TIGR00392">
    <property type="entry name" value="ileS"/>
    <property type="match status" value="1"/>
</dbReference>
<dbReference type="GO" id="GO:0032543">
    <property type="term" value="P:mitochondrial translation"/>
    <property type="evidence" value="ECO:0007669"/>
    <property type="project" value="TreeGrafter"/>
</dbReference>
<dbReference type="InterPro" id="IPR009080">
    <property type="entry name" value="tRNAsynth_Ia_anticodon-bd"/>
</dbReference>
<keyword evidence="4 12" id="KW-0436">Ligase</keyword>
<dbReference type="AlphaFoldDB" id="A0A5C3KIV6"/>
<dbReference type="Pfam" id="PF00133">
    <property type="entry name" value="tRNA-synt_1"/>
    <property type="match status" value="1"/>
</dbReference>
<dbReference type="OrthoDB" id="10264412at2759"/>
<dbReference type="Proteomes" id="UP000307440">
    <property type="component" value="Unassembled WGS sequence"/>
</dbReference>
<dbReference type="Gene3D" id="3.40.50.620">
    <property type="entry name" value="HUPs"/>
    <property type="match status" value="2"/>
</dbReference>
<comment type="subcellular location">
    <subcellularLocation>
        <location evidence="1">Mitochondrion</location>
    </subcellularLocation>
</comment>
<comment type="catalytic activity">
    <reaction evidence="10">
        <text>tRNA(Ile) + L-isoleucine + ATP = L-isoleucyl-tRNA(Ile) + AMP + diphosphate</text>
        <dbReference type="Rhea" id="RHEA:11060"/>
        <dbReference type="Rhea" id="RHEA-COMP:9666"/>
        <dbReference type="Rhea" id="RHEA-COMP:9695"/>
        <dbReference type="ChEBI" id="CHEBI:30616"/>
        <dbReference type="ChEBI" id="CHEBI:33019"/>
        <dbReference type="ChEBI" id="CHEBI:58045"/>
        <dbReference type="ChEBI" id="CHEBI:78442"/>
        <dbReference type="ChEBI" id="CHEBI:78528"/>
        <dbReference type="ChEBI" id="CHEBI:456215"/>
        <dbReference type="EC" id="6.1.1.5"/>
    </reaction>
</comment>
<evidence type="ECO:0000256" key="1">
    <source>
        <dbReference type="ARBA" id="ARBA00004173"/>
    </source>
</evidence>
<organism evidence="15 16">
    <name type="scientific">Coprinopsis marcescibilis</name>
    <name type="common">Agaric fungus</name>
    <name type="synonym">Psathyrella marcescibilis</name>
    <dbReference type="NCBI Taxonomy" id="230819"/>
    <lineage>
        <taxon>Eukaryota</taxon>
        <taxon>Fungi</taxon>
        <taxon>Dikarya</taxon>
        <taxon>Basidiomycota</taxon>
        <taxon>Agaricomycotina</taxon>
        <taxon>Agaricomycetes</taxon>
        <taxon>Agaricomycetidae</taxon>
        <taxon>Agaricales</taxon>
        <taxon>Agaricineae</taxon>
        <taxon>Psathyrellaceae</taxon>
        <taxon>Coprinopsis</taxon>
    </lineage>
</organism>
<sequence length="1065" mass="119136">MLARTTCPSLLRSRLWTAPSQIHHHTRRQRYTSDVGKSNNSEDKAFAKSLLLPKTSFPLWSNTKEIEGKFRELTCDNLYRWQWENAKGPLFVFHDGPPYANGDLHMGHALNKVLKDIINRFQLLQGRKIHYVPGWDCHGLPIENKTLKDLKISATQLPPEKIRTAANATALREVESQKAQFRTLGIMADWDSKDRTYRTLDHQYEMRQLRIFQKMVEKGLIYRHYRPVHYSPSSRSALAEAELVYKDDHVSHSVFVTFDLDLQGSGMNDELRSMTSSLSNVKLLVWTTTPWTLTANMGIAVNSELEYALVKPTNEDSQFKEQAFIAAVDRLESLGNVLGPTQILARFPGSQLVNASYKPIFADLPSARQERLPVVHSGHVKSDSGTGLVHCAPAHGPEDYHAFRSLGLIDNPDSILCHVGPAGEFLSTVGDVVGRQSEEALVGKSVLKDGSRATVDLLKEVGNLVKIQRIKHRYPYDWKTDEPIIMTATSQWFANLDDIKQDALDALQDVSFYPAISRNRLESFVRSRSEWCISRQRVWGVPIPALYSTSTDKAILDSKTLDHILEVLDKKGVSYWWSGPITDLLTPELLAQAKTEAAKGEVDVDVETMFRRGTDTMDVWFDSGTSWSMIPGMIANQTDGERMFSADVCLEGSDQHRGWFQSQLLTRVGSTAEGTKPSSPYGTLITHGMVLDEKGRKMSKSLGNIVSPLTVINGGKDKKKEPAYGADILRLWAGSVECWGDMSIGPTILTQTAESYRKIRNSARFCLGNIDGVEGRCVVEDVAREDLDLVAKYVMHELYILEQKALEGYSTYNFPKVVGALTHFSNITLSSFYFDITKDCLYANPVDSVERRGVVTVLKHILHSLTKIMAPILPHLAEEIHATWRKNGESGSVFMTPWKPLGPEWQDLDASRKVGMYRELRAAVSPLLERARKDGHIRSSLEAGVDIIIPDEAQVGTEPISVIAEQGAEILKTIFIVSDASITLPSQKEPGQSPQPTWEYTTNVQVGSSTTNELPTNSHQAPGITIRIRPAPAHKCPRCWTYTRQVDDSICSRCVEAIGFTRNAN</sequence>
<evidence type="ECO:0000256" key="6">
    <source>
        <dbReference type="ARBA" id="ARBA00022840"/>
    </source>
</evidence>
<dbReference type="FunFam" id="3.40.50.620:FF:000111">
    <property type="entry name" value="Mitochondrial isoleucyl-tRNA synthetase"/>
    <property type="match status" value="1"/>
</dbReference>
<dbReference type="Gene3D" id="1.10.730.20">
    <property type="match status" value="1"/>
</dbReference>
<evidence type="ECO:0000256" key="12">
    <source>
        <dbReference type="RuleBase" id="RU363035"/>
    </source>
</evidence>
<dbReference type="PRINTS" id="PR00984">
    <property type="entry name" value="TRNASYNTHILE"/>
</dbReference>
<dbReference type="InterPro" id="IPR033708">
    <property type="entry name" value="Anticodon_Ile_BEm"/>
</dbReference>
<dbReference type="SUPFAM" id="SSF47323">
    <property type="entry name" value="Anticodon-binding domain of a subclass of class I aminoacyl-tRNA synthetases"/>
    <property type="match status" value="1"/>
</dbReference>
<keyword evidence="6 12" id="KW-0067">ATP-binding</keyword>
<feature type="domain" description="Aminoacyl-tRNA synthetase class Ia" evidence="13">
    <location>
        <begin position="79"/>
        <end position="742"/>
    </location>
</feature>
<dbReference type="GO" id="GO:0002161">
    <property type="term" value="F:aminoacyl-tRNA deacylase activity"/>
    <property type="evidence" value="ECO:0007669"/>
    <property type="project" value="InterPro"/>
</dbReference>
<dbReference type="InterPro" id="IPR001412">
    <property type="entry name" value="aa-tRNA-synth_I_CS"/>
</dbReference>
<evidence type="ECO:0000256" key="11">
    <source>
        <dbReference type="ARBA" id="ARBA00068280"/>
    </source>
</evidence>
<feature type="domain" description="Methionyl/Valyl/Leucyl/Isoleucyl-tRNA synthetase anticodon-binding" evidence="14">
    <location>
        <begin position="792"/>
        <end position="943"/>
    </location>
</feature>
<evidence type="ECO:0000313" key="16">
    <source>
        <dbReference type="Proteomes" id="UP000307440"/>
    </source>
</evidence>
<dbReference type="EMBL" id="ML210324">
    <property type="protein sequence ID" value="TFK19817.1"/>
    <property type="molecule type" value="Genomic_DNA"/>
</dbReference>
<keyword evidence="8 12" id="KW-0030">Aminoacyl-tRNA synthetase</keyword>
<dbReference type="InterPro" id="IPR014729">
    <property type="entry name" value="Rossmann-like_a/b/a_fold"/>
</dbReference>
<keyword evidence="5 12" id="KW-0547">Nucleotide-binding</keyword>
<dbReference type="CDD" id="cd07960">
    <property type="entry name" value="Anticodon_Ia_Ile_BEm"/>
    <property type="match status" value="1"/>
</dbReference>
<evidence type="ECO:0000256" key="9">
    <source>
        <dbReference type="ARBA" id="ARBA00032665"/>
    </source>
</evidence>
<dbReference type="InterPro" id="IPR002300">
    <property type="entry name" value="aa-tRNA-synth_Ia"/>
</dbReference>
<evidence type="ECO:0000256" key="4">
    <source>
        <dbReference type="ARBA" id="ARBA00022598"/>
    </source>
</evidence>
<accession>A0A5C3KIV6</accession>
<evidence type="ECO:0000256" key="8">
    <source>
        <dbReference type="ARBA" id="ARBA00023146"/>
    </source>
</evidence>
<keyword evidence="16" id="KW-1185">Reference proteome</keyword>
<dbReference type="InterPro" id="IPR009008">
    <property type="entry name" value="Val/Leu/Ile-tRNA-synth_edit"/>
</dbReference>